<evidence type="ECO:0000313" key="6">
    <source>
        <dbReference type="Proteomes" id="UP001228643"/>
    </source>
</evidence>
<evidence type="ECO:0000256" key="1">
    <source>
        <dbReference type="ARBA" id="ARBA00022801"/>
    </source>
</evidence>
<dbReference type="EMBL" id="JASCRY010000004">
    <property type="protein sequence ID" value="MDI5950652.1"/>
    <property type="molecule type" value="Genomic_DNA"/>
</dbReference>
<sequence length="437" mass="47126">MKKIILFAGLFIFSLFTSAQNAALKSKIAQKAASLESKVITWRRDFHQNPELGNREFKTAEKIAAHLRSLGIEVQTGVGKTGVVGILRGGKPGPVVALRADIDALPVKERVDIPFASKAEGEYNGNIVPIMHACGHDTHIAILMGTAEILASVKDDLKGTVKFIFQPAEEGPPEGEEGGAELMIKEGVLNNPKVDVIFGLHINAQTEVGTIKYRPKGTMAASDWFKIKIMGKQTHGAYPWLGIDPIVTASQIVMGLQTIVSRNVNITESAAVVSVGQINAGVRSNVIPEELTMNGTIRSLDSKVQQMVHSRIKQIATAIAESAGATADVTITNKTAITYNDPSLTEKMIPTLEAVAGKENVLLTPAVTGAEDFSFYQEKIPGLYFFLGGAPKGKPISETAPHHTPDFYIDESGFVLGMKAMSDLTIDYMEMNTKKNK</sequence>
<feature type="binding site" evidence="2">
    <location>
        <position position="201"/>
    </location>
    <ligand>
        <name>Mn(2+)</name>
        <dbReference type="ChEBI" id="CHEBI:29035"/>
        <label>2</label>
    </ligand>
</feature>
<dbReference type="InterPro" id="IPR036264">
    <property type="entry name" value="Bact_exopeptidase_dim_dom"/>
</dbReference>
<feature type="binding site" evidence="2">
    <location>
        <position position="134"/>
    </location>
    <ligand>
        <name>Mn(2+)</name>
        <dbReference type="ChEBI" id="CHEBI:29035"/>
        <label>2</label>
    </ligand>
</feature>
<dbReference type="SUPFAM" id="SSF53187">
    <property type="entry name" value="Zn-dependent exopeptidases"/>
    <property type="match status" value="1"/>
</dbReference>
<feature type="binding site" evidence="2">
    <location>
        <position position="136"/>
    </location>
    <ligand>
        <name>Mn(2+)</name>
        <dbReference type="ChEBI" id="CHEBI:29035"/>
        <label>2</label>
    </ligand>
</feature>
<accession>A0AAW6TM29</accession>
<keyword evidence="2" id="KW-0464">Manganese</keyword>
<evidence type="ECO:0000256" key="3">
    <source>
        <dbReference type="SAM" id="SignalP"/>
    </source>
</evidence>
<feature type="binding site" evidence="2">
    <location>
        <position position="403"/>
    </location>
    <ligand>
        <name>Mn(2+)</name>
        <dbReference type="ChEBI" id="CHEBI:29035"/>
        <label>2</label>
    </ligand>
</feature>
<dbReference type="InterPro" id="IPR017439">
    <property type="entry name" value="Amidohydrolase"/>
</dbReference>
<evidence type="ECO:0000256" key="2">
    <source>
        <dbReference type="PIRSR" id="PIRSR005962-1"/>
    </source>
</evidence>
<feature type="binding site" evidence="2">
    <location>
        <position position="170"/>
    </location>
    <ligand>
        <name>Mn(2+)</name>
        <dbReference type="ChEBI" id="CHEBI:29035"/>
        <label>2</label>
    </ligand>
</feature>
<dbReference type="PANTHER" id="PTHR11014:SF63">
    <property type="entry name" value="METALLOPEPTIDASE, PUTATIVE (AFU_ORTHOLOGUE AFUA_6G09600)-RELATED"/>
    <property type="match status" value="1"/>
</dbReference>
<dbReference type="GO" id="GO:0050118">
    <property type="term" value="F:N-acetyldiaminopimelate deacetylase activity"/>
    <property type="evidence" value="ECO:0007669"/>
    <property type="project" value="UniProtKB-ARBA"/>
</dbReference>
<dbReference type="Gene3D" id="3.40.630.10">
    <property type="entry name" value="Zn peptidases"/>
    <property type="match status" value="1"/>
</dbReference>
<dbReference type="PIRSF" id="PIRSF005962">
    <property type="entry name" value="Pept_M20D_amidohydro"/>
    <property type="match status" value="1"/>
</dbReference>
<proteinExistence type="predicted"/>
<keyword evidence="1" id="KW-0378">Hydrolase</keyword>
<dbReference type="InterPro" id="IPR002933">
    <property type="entry name" value="Peptidase_M20"/>
</dbReference>
<feature type="signal peptide" evidence="3">
    <location>
        <begin position="1"/>
        <end position="19"/>
    </location>
</feature>
<comment type="caution">
    <text evidence="5">The sequence shown here is derived from an EMBL/GenBank/DDBJ whole genome shotgun (WGS) entry which is preliminary data.</text>
</comment>
<dbReference type="NCBIfam" id="TIGR01891">
    <property type="entry name" value="amidohydrolases"/>
    <property type="match status" value="1"/>
</dbReference>
<dbReference type="PANTHER" id="PTHR11014">
    <property type="entry name" value="PEPTIDASE M20 FAMILY MEMBER"/>
    <property type="match status" value="1"/>
</dbReference>
<feature type="chain" id="PRO_5043465131" evidence="3">
    <location>
        <begin position="20"/>
        <end position="437"/>
    </location>
</feature>
<comment type="cofactor">
    <cofactor evidence="2">
        <name>Mn(2+)</name>
        <dbReference type="ChEBI" id="CHEBI:29035"/>
    </cofactor>
    <text evidence="2">The Mn(2+) ion enhances activity.</text>
</comment>
<dbReference type="GO" id="GO:0046872">
    <property type="term" value="F:metal ion binding"/>
    <property type="evidence" value="ECO:0007669"/>
    <property type="project" value="UniProtKB-KW"/>
</dbReference>
<evidence type="ECO:0000259" key="4">
    <source>
        <dbReference type="Pfam" id="PF07687"/>
    </source>
</evidence>
<dbReference type="Proteomes" id="UP001228643">
    <property type="component" value="Unassembled WGS sequence"/>
</dbReference>
<dbReference type="AlphaFoldDB" id="A0AAW6TM29"/>
<keyword evidence="6" id="KW-1185">Reference proteome</keyword>
<keyword evidence="2" id="KW-0479">Metal-binding</keyword>
<gene>
    <name evidence="5" type="ORF">QLS97_13430</name>
</gene>
<protein>
    <submittedName>
        <fullName evidence="5">Amidohydrolase</fullName>
    </submittedName>
</protein>
<dbReference type="SUPFAM" id="SSF55031">
    <property type="entry name" value="Bacterial exopeptidase dimerisation domain"/>
    <property type="match status" value="1"/>
</dbReference>
<feature type="domain" description="Peptidase M20 dimerisation" evidence="4">
    <location>
        <begin position="223"/>
        <end position="320"/>
    </location>
</feature>
<dbReference type="GO" id="GO:0019877">
    <property type="term" value="P:diaminopimelate biosynthetic process"/>
    <property type="evidence" value="ECO:0007669"/>
    <property type="project" value="UniProtKB-ARBA"/>
</dbReference>
<name>A0AAW6TM29_9FLAO</name>
<reference evidence="5 6" key="1">
    <citation type="submission" date="2023-04" db="EMBL/GenBank/DDBJ databases">
        <title>Two novel species of Flavobacterium.</title>
        <authorList>
            <person name="Liu Q."/>
            <person name="Xin Y.-H."/>
        </authorList>
    </citation>
    <scope>NUCLEOTIDE SEQUENCE [LARGE SCALE GENOMIC DNA]</scope>
    <source>
        <strain evidence="5 6">LB2P87</strain>
    </source>
</reference>
<organism evidence="5 6">
    <name type="scientific">Flavobacterium yafengii</name>
    <dbReference type="NCBI Taxonomy" id="3041253"/>
    <lineage>
        <taxon>Bacteria</taxon>
        <taxon>Pseudomonadati</taxon>
        <taxon>Bacteroidota</taxon>
        <taxon>Flavobacteriia</taxon>
        <taxon>Flavobacteriales</taxon>
        <taxon>Flavobacteriaceae</taxon>
        <taxon>Flavobacterium</taxon>
    </lineage>
</organism>
<dbReference type="Pfam" id="PF01546">
    <property type="entry name" value="Peptidase_M20"/>
    <property type="match status" value="1"/>
</dbReference>
<dbReference type="InterPro" id="IPR011650">
    <property type="entry name" value="Peptidase_M20_dimer"/>
</dbReference>
<keyword evidence="3" id="KW-0732">Signal</keyword>
<evidence type="ECO:0000313" key="5">
    <source>
        <dbReference type="EMBL" id="MDI5950652.1"/>
    </source>
</evidence>
<dbReference type="Pfam" id="PF07687">
    <property type="entry name" value="M20_dimer"/>
    <property type="match status" value="1"/>
</dbReference>
<dbReference type="RefSeq" id="WP_282717663.1">
    <property type="nucleotide sequence ID" value="NZ_JASCRY010000004.1"/>
</dbReference>
<dbReference type="Gene3D" id="3.30.70.360">
    <property type="match status" value="1"/>
</dbReference>
<dbReference type="FunFam" id="3.30.70.360:FF:000001">
    <property type="entry name" value="N-acetyldiaminopimelate deacetylase"/>
    <property type="match status" value="1"/>
</dbReference>